<dbReference type="STRING" id="1802568.A3F86_04665"/>
<dbReference type="EMBL" id="METQ01000022">
    <property type="protein sequence ID" value="OGC09575.1"/>
    <property type="molecule type" value="Genomic_DNA"/>
</dbReference>
<evidence type="ECO:0000313" key="3">
    <source>
        <dbReference type="Proteomes" id="UP000179095"/>
    </source>
</evidence>
<dbReference type="SUPFAM" id="SSF53335">
    <property type="entry name" value="S-adenosyl-L-methionine-dependent methyltransferases"/>
    <property type="match status" value="1"/>
</dbReference>
<dbReference type="Pfam" id="PF08241">
    <property type="entry name" value="Methyltransf_11"/>
    <property type="match status" value="1"/>
</dbReference>
<protein>
    <recommendedName>
        <fullName evidence="1">Methyltransferase type 11 domain-containing protein</fullName>
    </recommendedName>
</protein>
<dbReference type="CDD" id="cd02440">
    <property type="entry name" value="AdoMet_MTases"/>
    <property type="match status" value="1"/>
</dbReference>
<feature type="domain" description="Methyltransferase type 11" evidence="1">
    <location>
        <begin position="109"/>
        <end position="218"/>
    </location>
</feature>
<evidence type="ECO:0000259" key="1">
    <source>
        <dbReference type="Pfam" id="PF08241"/>
    </source>
</evidence>
<dbReference type="InterPro" id="IPR013216">
    <property type="entry name" value="Methyltransf_11"/>
</dbReference>
<gene>
    <name evidence="2" type="ORF">A3F86_04665</name>
</gene>
<name>A0A1F4RMY9_UNCSA</name>
<dbReference type="Gene3D" id="3.40.50.150">
    <property type="entry name" value="Vaccinia Virus protein VP39"/>
    <property type="match status" value="1"/>
</dbReference>
<reference evidence="2 3" key="1">
    <citation type="journal article" date="2016" name="Nat. Commun.">
        <title>Thousands of microbial genomes shed light on interconnected biogeochemical processes in an aquifer system.</title>
        <authorList>
            <person name="Anantharaman K."/>
            <person name="Brown C.T."/>
            <person name="Hug L.A."/>
            <person name="Sharon I."/>
            <person name="Castelle C.J."/>
            <person name="Probst A.J."/>
            <person name="Thomas B.C."/>
            <person name="Singh A."/>
            <person name="Wilkins M.J."/>
            <person name="Karaoz U."/>
            <person name="Brodie E.L."/>
            <person name="Williams K.H."/>
            <person name="Hubbard S.S."/>
            <person name="Banfield J.F."/>
        </authorList>
    </citation>
    <scope>NUCLEOTIDE SEQUENCE [LARGE SCALE GENOMIC DNA]</scope>
</reference>
<dbReference type="InterPro" id="IPR029063">
    <property type="entry name" value="SAM-dependent_MTases_sf"/>
</dbReference>
<dbReference type="PANTHER" id="PTHR43861:SF2">
    <property type="entry name" value="CARBOXY-S-ADENOSYL-L-METHIONINE SYNTHASE"/>
    <property type="match status" value="1"/>
</dbReference>
<proteinExistence type="predicted"/>
<sequence>MFSEESFGFRKFKCPHCSSELSGLVCPKCNKGWMVEGGIAKFVEQPAHWNLLAEEEMSGLISQAEKVGWAEAIKKSKSQKIRVLYPFTDCPTRADATFYLPLNEKSLILDLGSGWGNFSFALAPRVGQVVAADITSQALKFIHLRKTQDKIENITPVLIEPLDFGRLPFADNTFNAVIMNGVLEWVGSHLKTGDPLKLQEGCLRAVYQTLKNNGRVLIGIENRFGLKYFFGAQDDHLIHYSSQKISYTTLLPRIIANWITKKRISLPYRTYTHSLNGYKSLLKRAGFKDIEVYFPDPDYRAISAQVYPVKVQEVRKLLRASMKNELASLSRNMFWHWLFNNFILLIKLFKLEYFFCNSYLIIGVKR</sequence>
<comment type="caution">
    <text evidence="2">The sequence shown here is derived from an EMBL/GenBank/DDBJ whole genome shotgun (WGS) entry which is preliminary data.</text>
</comment>
<organism evidence="2 3">
    <name type="scientific">candidate division WOR-1 bacterium RIFCSPLOWO2_12_FULL_45_9</name>
    <dbReference type="NCBI Taxonomy" id="1802568"/>
    <lineage>
        <taxon>Bacteria</taxon>
        <taxon>Bacillati</taxon>
        <taxon>Saganbacteria</taxon>
    </lineage>
</organism>
<dbReference type="Proteomes" id="UP000179095">
    <property type="component" value="Unassembled WGS sequence"/>
</dbReference>
<evidence type="ECO:0000313" key="2">
    <source>
        <dbReference type="EMBL" id="OGC09575.1"/>
    </source>
</evidence>
<dbReference type="GO" id="GO:0008757">
    <property type="term" value="F:S-adenosylmethionine-dependent methyltransferase activity"/>
    <property type="evidence" value="ECO:0007669"/>
    <property type="project" value="InterPro"/>
</dbReference>
<dbReference type="PANTHER" id="PTHR43861">
    <property type="entry name" value="TRANS-ACONITATE 2-METHYLTRANSFERASE-RELATED"/>
    <property type="match status" value="1"/>
</dbReference>
<accession>A0A1F4RMY9</accession>
<dbReference type="AlphaFoldDB" id="A0A1F4RMY9"/>